<feature type="region of interest" description="Disordered" evidence="6">
    <location>
        <begin position="1"/>
        <end position="32"/>
    </location>
</feature>
<dbReference type="SUPFAM" id="SSF55455">
    <property type="entry name" value="SRF-like"/>
    <property type="match status" value="1"/>
</dbReference>
<dbReference type="InterPro" id="IPR002100">
    <property type="entry name" value="TF_MADSbox"/>
</dbReference>
<keyword evidence="4" id="KW-0804">Transcription</keyword>
<dbReference type="Gene3D" id="3.40.1810.10">
    <property type="entry name" value="Transcription factor, MADS-box"/>
    <property type="match status" value="1"/>
</dbReference>
<dbReference type="GO" id="GO:0003677">
    <property type="term" value="F:DNA binding"/>
    <property type="evidence" value="ECO:0007669"/>
    <property type="project" value="UniProtKB-KW"/>
</dbReference>
<protein>
    <recommendedName>
        <fullName evidence="7">MADS-box domain-containing protein</fullName>
    </recommendedName>
</protein>
<reference evidence="8 9" key="1">
    <citation type="submission" date="2015-06" db="EMBL/GenBank/DDBJ databases">
        <title>Talaromyces atroroseus IBT 11181 draft genome.</title>
        <authorList>
            <person name="Rasmussen K.B."/>
            <person name="Rasmussen S."/>
            <person name="Petersen B."/>
            <person name="Sicheritz-Ponten T."/>
            <person name="Mortensen U.H."/>
            <person name="Thrane U."/>
        </authorList>
    </citation>
    <scope>NUCLEOTIDE SEQUENCE [LARGE SCALE GENOMIC DNA]</scope>
    <source>
        <strain evidence="8 9">IBT 11181</strain>
    </source>
</reference>
<evidence type="ECO:0000313" key="9">
    <source>
        <dbReference type="Proteomes" id="UP000214365"/>
    </source>
</evidence>
<evidence type="ECO:0000256" key="4">
    <source>
        <dbReference type="ARBA" id="ARBA00023163"/>
    </source>
</evidence>
<sequence length="95" mass="10768">MSSPSPSPSPGPDVREPTNKRSKAQQKLRRRKGLFKKAKEFITKCDSDVYLIVRNRKTGQIHYLNSDSSGEWPPAHQSLRKYEAGKHQTLDSCKG</sequence>
<dbReference type="Proteomes" id="UP000214365">
    <property type="component" value="Unassembled WGS sequence"/>
</dbReference>
<feature type="domain" description="MADS-box" evidence="7">
    <location>
        <begin position="13"/>
        <end position="67"/>
    </location>
</feature>
<dbReference type="AlphaFoldDB" id="A0A225AU81"/>
<name>A0A225AU81_TALAT</name>
<dbReference type="GO" id="GO:0046983">
    <property type="term" value="F:protein dimerization activity"/>
    <property type="evidence" value="ECO:0007669"/>
    <property type="project" value="InterPro"/>
</dbReference>
<keyword evidence="5" id="KW-0539">Nucleus</keyword>
<keyword evidence="9" id="KW-1185">Reference proteome</keyword>
<dbReference type="GeneID" id="31006534"/>
<evidence type="ECO:0000256" key="3">
    <source>
        <dbReference type="ARBA" id="ARBA00023125"/>
    </source>
</evidence>
<dbReference type="GO" id="GO:0005634">
    <property type="term" value="C:nucleus"/>
    <property type="evidence" value="ECO:0007669"/>
    <property type="project" value="UniProtKB-SubCell"/>
</dbReference>
<dbReference type="InterPro" id="IPR036879">
    <property type="entry name" value="TF_MADSbox_sf"/>
</dbReference>
<evidence type="ECO:0000256" key="5">
    <source>
        <dbReference type="ARBA" id="ARBA00023242"/>
    </source>
</evidence>
<gene>
    <name evidence="8" type="ORF">UA08_06779</name>
</gene>
<evidence type="ECO:0000313" key="8">
    <source>
        <dbReference type="EMBL" id="OKL57975.1"/>
    </source>
</evidence>
<evidence type="ECO:0000259" key="7">
    <source>
        <dbReference type="PROSITE" id="PS50066"/>
    </source>
</evidence>
<feature type="compositionally biased region" description="Basic residues" evidence="6">
    <location>
        <begin position="20"/>
        <end position="32"/>
    </location>
</feature>
<evidence type="ECO:0000256" key="1">
    <source>
        <dbReference type="ARBA" id="ARBA00004123"/>
    </source>
</evidence>
<keyword evidence="3" id="KW-0238">DNA-binding</keyword>
<dbReference type="PROSITE" id="PS50066">
    <property type="entry name" value="MADS_BOX_2"/>
    <property type="match status" value="1"/>
</dbReference>
<evidence type="ECO:0000256" key="6">
    <source>
        <dbReference type="SAM" id="MobiDB-lite"/>
    </source>
</evidence>
<dbReference type="OrthoDB" id="4361034at2759"/>
<evidence type="ECO:0000256" key="2">
    <source>
        <dbReference type="ARBA" id="ARBA00023015"/>
    </source>
</evidence>
<proteinExistence type="predicted"/>
<organism evidence="8 9">
    <name type="scientific">Talaromyces atroroseus</name>
    <dbReference type="NCBI Taxonomy" id="1441469"/>
    <lineage>
        <taxon>Eukaryota</taxon>
        <taxon>Fungi</taxon>
        <taxon>Dikarya</taxon>
        <taxon>Ascomycota</taxon>
        <taxon>Pezizomycotina</taxon>
        <taxon>Eurotiomycetes</taxon>
        <taxon>Eurotiomycetidae</taxon>
        <taxon>Eurotiales</taxon>
        <taxon>Trichocomaceae</taxon>
        <taxon>Talaromyces</taxon>
        <taxon>Talaromyces sect. Trachyspermi</taxon>
    </lineage>
</organism>
<comment type="subcellular location">
    <subcellularLocation>
        <location evidence="1">Nucleus</location>
    </subcellularLocation>
</comment>
<dbReference type="RefSeq" id="XP_020118096.1">
    <property type="nucleotide sequence ID" value="XM_020269093.1"/>
</dbReference>
<dbReference type="STRING" id="1441469.A0A225AU81"/>
<keyword evidence="2" id="KW-0805">Transcription regulation</keyword>
<accession>A0A225AU81</accession>
<dbReference type="Pfam" id="PF00319">
    <property type="entry name" value="SRF-TF"/>
    <property type="match status" value="1"/>
</dbReference>
<comment type="caution">
    <text evidence="8">The sequence shown here is derived from an EMBL/GenBank/DDBJ whole genome shotgun (WGS) entry which is preliminary data.</text>
</comment>
<feature type="compositionally biased region" description="Pro residues" evidence="6">
    <location>
        <begin position="1"/>
        <end position="11"/>
    </location>
</feature>
<dbReference type="EMBL" id="LFMY01000010">
    <property type="protein sequence ID" value="OKL57975.1"/>
    <property type="molecule type" value="Genomic_DNA"/>
</dbReference>
<dbReference type="GO" id="GO:0045944">
    <property type="term" value="P:positive regulation of transcription by RNA polymerase II"/>
    <property type="evidence" value="ECO:0007669"/>
    <property type="project" value="UniProtKB-ARBA"/>
</dbReference>